<proteinExistence type="predicted"/>
<protein>
    <recommendedName>
        <fullName evidence="7">Nudix hydrolase domain-containing protein</fullName>
    </recommendedName>
</protein>
<evidence type="ECO:0000259" key="7">
    <source>
        <dbReference type="PROSITE" id="PS51462"/>
    </source>
</evidence>
<dbReference type="PANTHER" id="PTHR12992:SF11">
    <property type="entry name" value="MITOCHONDRIAL COENZYME A DIPHOSPHATASE NUDT8"/>
    <property type="match status" value="1"/>
</dbReference>
<evidence type="ECO:0000256" key="3">
    <source>
        <dbReference type="ARBA" id="ARBA00022723"/>
    </source>
</evidence>
<evidence type="ECO:0000313" key="9">
    <source>
        <dbReference type="Proteomes" id="UP000325292"/>
    </source>
</evidence>
<reference evidence="8 9" key="1">
    <citation type="journal article" date="2019" name="Sci. Rep.">
        <title>Sulfobacillus thermotolerans: new insights into resistance and metabolic capacities of acidophilic chemolithotrophs.</title>
        <authorList>
            <person name="Panyushkina A.E."/>
            <person name="Babenko V.V."/>
            <person name="Nikitina A.S."/>
            <person name="Selezneva O.V."/>
            <person name="Tsaplina I.A."/>
            <person name="Letarova M.A."/>
            <person name="Kostryukova E.S."/>
            <person name="Letarov A.V."/>
        </authorList>
    </citation>
    <scope>NUCLEOTIDE SEQUENCE [LARGE SCALE GENOMIC DNA]</scope>
    <source>
        <strain evidence="8 9">Kr1</strain>
    </source>
</reference>
<dbReference type="InterPro" id="IPR015797">
    <property type="entry name" value="NUDIX_hydrolase-like_dom_sf"/>
</dbReference>
<dbReference type="PROSITE" id="PS51462">
    <property type="entry name" value="NUDIX"/>
    <property type="match status" value="1"/>
</dbReference>
<dbReference type="Pfam" id="PF00293">
    <property type="entry name" value="NUDIX"/>
    <property type="match status" value="1"/>
</dbReference>
<dbReference type="SUPFAM" id="SSF55811">
    <property type="entry name" value="Nudix"/>
    <property type="match status" value="1"/>
</dbReference>
<accession>A0ABM6RNU8</accession>
<evidence type="ECO:0000256" key="6">
    <source>
        <dbReference type="ARBA" id="ARBA00023211"/>
    </source>
</evidence>
<evidence type="ECO:0000256" key="5">
    <source>
        <dbReference type="ARBA" id="ARBA00022842"/>
    </source>
</evidence>
<organism evidence="8 9">
    <name type="scientific">Sulfobacillus thermotolerans</name>
    <dbReference type="NCBI Taxonomy" id="338644"/>
    <lineage>
        <taxon>Bacteria</taxon>
        <taxon>Bacillati</taxon>
        <taxon>Bacillota</taxon>
        <taxon>Clostridia</taxon>
        <taxon>Eubacteriales</taxon>
        <taxon>Clostridiales Family XVII. Incertae Sedis</taxon>
        <taxon>Sulfobacillus</taxon>
    </lineage>
</organism>
<evidence type="ECO:0000256" key="2">
    <source>
        <dbReference type="ARBA" id="ARBA00001946"/>
    </source>
</evidence>
<keyword evidence="4" id="KW-0378">Hydrolase</keyword>
<keyword evidence="3" id="KW-0479">Metal-binding</keyword>
<dbReference type="Gene3D" id="3.90.79.10">
    <property type="entry name" value="Nucleoside Triphosphate Pyrophosphohydrolase"/>
    <property type="match status" value="1"/>
</dbReference>
<gene>
    <name evidence="8" type="ORF">BXT84_02860</name>
</gene>
<comment type="cofactor">
    <cofactor evidence="1">
        <name>Mn(2+)</name>
        <dbReference type="ChEBI" id="CHEBI:29035"/>
    </cofactor>
</comment>
<dbReference type="Proteomes" id="UP000325292">
    <property type="component" value="Chromosome"/>
</dbReference>
<feature type="domain" description="Nudix hydrolase" evidence="7">
    <location>
        <begin position="6"/>
        <end position="141"/>
    </location>
</feature>
<evidence type="ECO:0000256" key="1">
    <source>
        <dbReference type="ARBA" id="ARBA00001936"/>
    </source>
</evidence>
<evidence type="ECO:0000256" key="4">
    <source>
        <dbReference type="ARBA" id="ARBA00022801"/>
    </source>
</evidence>
<name>A0ABM6RNU8_9FIRM</name>
<keyword evidence="6" id="KW-0464">Manganese</keyword>
<comment type="cofactor">
    <cofactor evidence="2">
        <name>Mg(2+)</name>
        <dbReference type="ChEBI" id="CHEBI:18420"/>
    </cofactor>
</comment>
<dbReference type="InterPro" id="IPR045121">
    <property type="entry name" value="CoAse"/>
</dbReference>
<sequence length="161" mass="18099">MSQALWKPAAVCVCLVWEHEWQVLVIRRADALSEHPGQCGLPGGRPDPQDRSLWETARRETFEEVGVWLTDAQCQGALEPVVVRGSGYEIVPWIALCESRPECVLNAAEVASAHWISQTHLAASRRQTESGWVYKCPDGTIWGATARILHQLELWEGWIRS</sequence>
<dbReference type="InterPro" id="IPR000086">
    <property type="entry name" value="NUDIX_hydrolase_dom"/>
</dbReference>
<evidence type="ECO:0000313" key="8">
    <source>
        <dbReference type="EMBL" id="AUW93020.1"/>
    </source>
</evidence>
<keyword evidence="9" id="KW-1185">Reference proteome</keyword>
<dbReference type="EMBL" id="CP019454">
    <property type="protein sequence ID" value="AUW93020.1"/>
    <property type="molecule type" value="Genomic_DNA"/>
</dbReference>
<dbReference type="CDD" id="cd03426">
    <property type="entry name" value="NUDIX_CoAse_Nudt7"/>
    <property type="match status" value="1"/>
</dbReference>
<keyword evidence="5" id="KW-0460">Magnesium</keyword>
<dbReference type="PANTHER" id="PTHR12992">
    <property type="entry name" value="NUDIX HYDROLASE"/>
    <property type="match status" value="1"/>
</dbReference>